<keyword evidence="5" id="KW-0804">Transcription</keyword>
<evidence type="ECO:0000313" key="7">
    <source>
        <dbReference type="EMBL" id="EAS41492.1"/>
    </source>
</evidence>
<dbReference type="PROSITE" id="PS00041">
    <property type="entry name" value="HTH_ARAC_FAMILY_1"/>
    <property type="match status" value="1"/>
</dbReference>
<dbReference type="InterPro" id="IPR050204">
    <property type="entry name" value="AraC_XylS_family_regulators"/>
</dbReference>
<dbReference type="GO" id="GO:0003700">
    <property type="term" value="F:DNA-binding transcription factor activity"/>
    <property type="evidence" value="ECO:0007669"/>
    <property type="project" value="InterPro"/>
</dbReference>
<name>Q1YZ49_9GAMM</name>
<keyword evidence="1" id="KW-0963">Cytoplasm</keyword>
<comment type="caution">
    <text evidence="7">The sequence shown here is derived from an EMBL/GenBank/DDBJ whole genome shotgun (WGS) entry which is preliminary data.</text>
</comment>
<dbReference type="AlphaFoldDB" id="Q1YZ49"/>
<dbReference type="OrthoDB" id="5949386at2"/>
<dbReference type="InterPro" id="IPR018062">
    <property type="entry name" value="HTH_AraC-typ_CS"/>
</dbReference>
<proteinExistence type="predicted"/>
<dbReference type="Pfam" id="PF12833">
    <property type="entry name" value="HTH_18"/>
    <property type="match status" value="1"/>
</dbReference>
<keyword evidence="2" id="KW-0805">Transcription regulation</keyword>
<evidence type="ECO:0000256" key="3">
    <source>
        <dbReference type="ARBA" id="ARBA00023125"/>
    </source>
</evidence>
<dbReference type="InterPro" id="IPR037923">
    <property type="entry name" value="HTH-like"/>
</dbReference>
<sequence>MDNLSEVIKRLSFRAEVFFSGNMCGIHAIGGDSNQQAHLHLLQSGVLTLKSVEGHKIILDRPSIIFLPHNTVHHIIANESEGAQLVCANIGFDSGVNSPLVNNLPKFISYPVDDDSSLSQIARWIFDEAFTQKLGRDPMIDCLCDVFLIQMLRRLLGSDDIQTQAQVTLRESVLQQGLFAGLAHSRLAKLMTALHDHPEQVWTLENMAEVSVMSRSKFAALFKSTVGQPPNDYLTDLRIAKAQILLQEGTSVSVVANLVGYEHGSALARAFRKKLEMSPKEWLAKRLME</sequence>
<dbReference type="InterPro" id="IPR009057">
    <property type="entry name" value="Homeodomain-like_sf"/>
</dbReference>
<reference evidence="7 8" key="1">
    <citation type="submission" date="2006-03" db="EMBL/GenBank/DDBJ databases">
        <authorList>
            <person name="Bartlett D.H."/>
            <person name="Valle G."/>
            <person name="Lauro F.M."/>
            <person name="Vezzi A."/>
            <person name="Simonato F."/>
            <person name="Eloe E."/>
            <person name="Vitulo N."/>
            <person name="Stratton T.K."/>
            <person name="D'angelo M."/>
            <person name="Ferriera S."/>
            <person name="Johnson J."/>
            <person name="Kravitz S."/>
            <person name="Beeson K."/>
            <person name="Sutton G."/>
            <person name="Rogers Y."/>
            <person name="Friedman R."/>
            <person name="Frazier M."/>
            <person name="Venter J.C."/>
        </authorList>
    </citation>
    <scope>NUCLEOTIDE SEQUENCE [LARGE SCALE GENOMIC DNA]</scope>
    <source>
        <strain evidence="7 8">3TCK</strain>
    </source>
</reference>
<dbReference type="PANTHER" id="PTHR46796">
    <property type="entry name" value="HTH-TYPE TRANSCRIPTIONAL ACTIVATOR RHAS-RELATED"/>
    <property type="match status" value="1"/>
</dbReference>
<dbReference type="HOGENOM" id="CLU_000445_81_0_6"/>
<evidence type="ECO:0000259" key="6">
    <source>
        <dbReference type="PROSITE" id="PS01124"/>
    </source>
</evidence>
<dbReference type="GO" id="GO:0043565">
    <property type="term" value="F:sequence-specific DNA binding"/>
    <property type="evidence" value="ECO:0007669"/>
    <property type="project" value="InterPro"/>
</dbReference>
<dbReference type="Pfam" id="PF12852">
    <property type="entry name" value="Cupin_6"/>
    <property type="match status" value="1"/>
</dbReference>
<dbReference type="EMBL" id="AAPH01000033">
    <property type="protein sequence ID" value="EAS41492.1"/>
    <property type="molecule type" value="Genomic_DNA"/>
</dbReference>
<dbReference type="RefSeq" id="WP_006229539.1">
    <property type="nucleotide sequence ID" value="NZ_CH724134.1"/>
</dbReference>
<evidence type="ECO:0000256" key="5">
    <source>
        <dbReference type="ARBA" id="ARBA00023163"/>
    </source>
</evidence>
<dbReference type="SUPFAM" id="SSF51215">
    <property type="entry name" value="Regulatory protein AraC"/>
    <property type="match status" value="1"/>
</dbReference>
<evidence type="ECO:0000256" key="4">
    <source>
        <dbReference type="ARBA" id="ARBA00023159"/>
    </source>
</evidence>
<protein>
    <submittedName>
        <fullName evidence="7">Transcriptional regulator, AraC family protein</fullName>
    </submittedName>
</protein>
<dbReference type="PANTHER" id="PTHR46796:SF13">
    <property type="entry name" value="HTH-TYPE TRANSCRIPTIONAL ACTIVATOR RHAS"/>
    <property type="match status" value="1"/>
</dbReference>
<dbReference type="Proteomes" id="UP000003789">
    <property type="component" value="Unassembled WGS sequence"/>
</dbReference>
<accession>Q1YZ49</accession>
<dbReference type="SUPFAM" id="SSF46689">
    <property type="entry name" value="Homeodomain-like"/>
    <property type="match status" value="2"/>
</dbReference>
<evidence type="ECO:0000256" key="2">
    <source>
        <dbReference type="ARBA" id="ARBA00023015"/>
    </source>
</evidence>
<keyword evidence="3" id="KW-0238">DNA-binding</keyword>
<organism evidence="7 8">
    <name type="scientific">Photobacterium profundum 3TCK</name>
    <dbReference type="NCBI Taxonomy" id="314280"/>
    <lineage>
        <taxon>Bacteria</taxon>
        <taxon>Pseudomonadati</taxon>
        <taxon>Pseudomonadota</taxon>
        <taxon>Gammaproteobacteria</taxon>
        <taxon>Vibrionales</taxon>
        <taxon>Vibrionaceae</taxon>
        <taxon>Photobacterium</taxon>
    </lineage>
</organism>
<feature type="domain" description="HTH araC/xylS-type" evidence="6">
    <location>
        <begin position="188"/>
        <end position="285"/>
    </location>
</feature>
<dbReference type="InterPro" id="IPR018060">
    <property type="entry name" value="HTH_AraC"/>
</dbReference>
<evidence type="ECO:0000256" key="1">
    <source>
        <dbReference type="ARBA" id="ARBA00022490"/>
    </source>
</evidence>
<dbReference type="InterPro" id="IPR032783">
    <property type="entry name" value="AraC_lig"/>
</dbReference>
<keyword evidence="4" id="KW-0010">Activator</keyword>
<gene>
    <name evidence="7" type="ORF">P3TCK_07616</name>
</gene>
<dbReference type="Gene3D" id="1.10.10.60">
    <property type="entry name" value="Homeodomain-like"/>
    <property type="match status" value="1"/>
</dbReference>
<evidence type="ECO:0000313" key="8">
    <source>
        <dbReference type="Proteomes" id="UP000003789"/>
    </source>
</evidence>
<dbReference type="PROSITE" id="PS01124">
    <property type="entry name" value="HTH_ARAC_FAMILY_2"/>
    <property type="match status" value="1"/>
</dbReference>
<dbReference type="SMART" id="SM00342">
    <property type="entry name" value="HTH_ARAC"/>
    <property type="match status" value="1"/>
</dbReference>